<name>A0A8C5JZ65_JACJA</name>
<keyword evidence="3" id="KW-1185">Reference proteome</keyword>
<keyword evidence="1" id="KW-0472">Membrane</keyword>
<accession>A0A8C5JZ65</accession>
<dbReference type="Ensembl" id="ENSJJAT00000000162.1">
    <property type="protein sequence ID" value="ENSJJAP00000000137.1"/>
    <property type="gene ID" value="ENSJJAG00000000150.1"/>
</dbReference>
<sequence length="64" mass="7244">MESSESESPFCFSLNCLLKTLRLVCGLLAVVCTIADGALIYRKLRRRPSEPYEKDTSRDESEES</sequence>
<evidence type="ECO:0000256" key="1">
    <source>
        <dbReference type="SAM" id="Phobius"/>
    </source>
</evidence>
<organism evidence="2 3">
    <name type="scientific">Jaculus jaculus</name>
    <name type="common">Lesser Egyptian jerboa</name>
    <dbReference type="NCBI Taxonomy" id="51337"/>
    <lineage>
        <taxon>Eukaryota</taxon>
        <taxon>Metazoa</taxon>
        <taxon>Chordata</taxon>
        <taxon>Craniata</taxon>
        <taxon>Vertebrata</taxon>
        <taxon>Euteleostomi</taxon>
        <taxon>Mammalia</taxon>
        <taxon>Eutheria</taxon>
        <taxon>Euarchontoglires</taxon>
        <taxon>Glires</taxon>
        <taxon>Rodentia</taxon>
        <taxon>Myomorpha</taxon>
        <taxon>Dipodoidea</taxon>
        <taxon>Dipodidae</taxon>
        <taxon>Dipodinae</taxon>
        <taxon>Jaculus</taxon>
    </lineage>
</organism>
<evidence type="ECO:0000313" key="3">
    <source>
        <dbReference type="Proteomes" id="UP000694385"/>
    </source>
</evidence>
<reference evidence="2" key="2">
    <citation type="submission" date="2025-09" db="UniProtKB">
        <authorList>
            <consortium name="Ensembl"/>
        </authorList>
    </citation>
    <scope>IDENTIFICATION</scope>
</reference>
<feature type="transmembrane region" description="Helical" evidence="1">
    <location>
        <begin position="20"/>
        <end position="41"/>
    </location>
</feature>
<dbReference type="AlphaFoldDB" id="A0A8C5JZ65"/>
<dbReference type="Proteomes" id="UP000694385">
    <property type="component" value="Unassembled WGS sequence"/>
</dbReference>
<keyword evidence="1" id="KW-1133">Transmembrane helix</keyword>
<protein>
    <submittedName>
        <fullName evidence="2">Uncharacterized protein</fullName>
    </submittedName>
</protein>
<reference evidence="2" key="1">
    <citation type="submission" date="2025-08" db="UniProtKB">
        <authorList>
            <consortium name="Ensembl"/>
        </authorList>
    </citation>
    <scope>IDENTIFICATION</scope>
</reference>
<keyword evidence="1" id="KW-0812">Transmembrane</keyword>
<evidence type="ECO:0000313" key="2">
    <source>
        <dbReference type="Ensembl" id="ENSJJAP00000000137.1"/>
    </source>
</evidence>
<proteinExistence type="predicted"/>